<dbReference type="SMART" id="SM00851">
    <property type="entry name" value="MGS"/>
    <property type="match status" value="1"/>
</dbReference>
<dbReference type="SUPFAM" id="SSF52440">
    <property type="entry name" value="PreATP-grasp domain"/>
    <property type="match status" value="2"/>
</dbReference>
<keyword evidence="11 21" id="KW-0067">ATP-binding</keyword>
<dbReference type="FunFam" id="3.40.50.20:FF:000003">
    <property type="entry name" value="Carbamoyl-phosphate synthase large chain"/>
    <property type="match status" value="1"/>
</dbReference>
<dbReference type="NCBIfam" id="NF009455">
    <property type="entry name" value="PRK12815.1"/>
    <property type="match status" value="1"/>
</dbReference>
<dbReference type="InterPro" id="IPR005479">
    <property type="entry name" value="CPAse_ATP-bd"/>
</dbReference>
<dbReference type="NCBIfam" id="TIGR01369">
    <property type="entry name" value="CPSaseII_lrg"/>
    <property type="match status" value="1"/>
</dbReference>
<dbReference type="GO" id="GO:0005737">
    <property type="term" value="C:cytoplasm"/>
    <property type="evidence" value="ECO:0007669"/>
    <property type="project" value="TreeGrafter"/>
</dbReference>
<gene>
    <name evidence="24" type="ORF">BWQ96_06666</name>
</gene>
<keyword evidence="7" id="KW-0028">Amino-acid biosynthesis</keyword>
<dbReference type="Pfam" id="PF02786">
    <property type="entry name" value="CPSase_L_D2"/>
    <property type="match status" value="2"/>
</dbReference>
<dbReference type="InterPro" id="IPR058047">
    <property type="entry name" value="CPSase_preATP-grasp"/>
</dbReference>
<dbReference type="FunFam" id="3.30.470.20:FF:000007">
    <property type="entry name" value="Carbamoyl-phosphate synthase large chain"/>
    <property type="match status" value="1"/>
</dbReference>
<keyword evidence="5" id="KW-0055">Arginine biosynthesis</keyword>
<keyword evidence="6" id="KW-0436">Ligase</keyword>
<evidence type="ECO:0000256" key="4">
    <source>
        <dbReference type="ARBA" id="ARBA00012738"/>
    </source>
</evidence>
<evidence type="ECO:0000256" key="13">
    <source>
        <dbReference type="ARBA" id="ARBA00022975"/>
    </source>
</evidence>
<dbReference type="GO" id="GO:0005524">
    <property type="term" value="F:ATP binding"/>
    <property type="evidence" value="ECO:0007669"/>
    <property type="project" value="UniProtKB-UniRule"/>
</dbReference>
<evidence type="ECO:0000256" key="1">
    <source>
        <dbReference type="ARBA" id="ARBA00001936"/>
    </source>
</evidence>
<evidence type="ECO:0000256" key="18">
    <source>
        <dbReference type="ARBA" id="ARBA00044334"/>
    </source>
</evidence>
<dbReference type="Pfam" id="PF02142">
    <property type="entry name" value="MGS"/>
    <property type="match status" value="1"/>
</dbReference>
<dbReference type="PROSITE" id="PS50975">
    <property type="entry name" value="ATP_GRASP"/>
    <property type="match status" value="2"/>
</dbReference>
<dbReference type="GO" id="GO:0006541">
    <property type="term" value="P:glutamine metabolic process"/>
    <property type="evidence" value="ECO:0007669"/>
    <property type="project" value="TreeGrafter"/>
</dbReference>
<dbReference type="PANTHER" id="PTHR11405">
    <property type="entry name" value="CARBAMOYLTRANSFERASE FAMILY MEMBER"/>
    <property type="match status" value="1"/>
</dbReference>
<dbReference type="AlphaFoldDB" id="A0A2V3IN99"/>
<dbReference type="InterPro" id="IPR036897">
    <property type="entry name" value="CarbamoylP_synth_lsu_oligo_sf"/>
</dbReference>
<evidence type="ECO:0000256" key="15">
    <source>
        <dbReference type="ARBA" id="ARBA00044063"/>
    </source>
</evidence>
<proteinExistence type="inferred from homology"/>
<dbReference type="InterPro" id="IPR005483">
    <property type="entry name" value="CPSase_dom"/>
</dbReference>
<dbReference type="InterPro" id="IPR013815">
    <property type="entry name" value="ATP_grasp_subdomain_1"/>
</dbReference>
<evidence type="ECO:0000256" key="3">
    <source>
        <dbReference type="ARBA" id="ARBA00009799"/>
    </source>
</evidence>
<dbReference type="InterPro" id="IPR006275">
    <property type="entry name" value="CPSase_lsu"/>
</dbReference>
<reference evidence="24 25" key="1">
    <citation type="journal article" date="2018" name="Mol. Biol. Evol.">
        <title>Analysis of the draft genome of the red seaweed Gracilariopsis chorda provides insights into genome size evolution in Rhodophyta.</title>
        <authorList>
            <person name="Lee J."/>
            <person name="Yang E.C."/>
            <person name="Graf L."/>
            <person name="Yang J.H."/>
            <person name="Qiu H."/>
            <person name="Zel Zion U."/>
            <person name="Chan C.X."/>
            <person name="Stephens T.G."/>
            <person name="Weber A.P.M."/>
            <person name="Boo G.H."/>
            <person name="Boo S.M."/>
            <person name="Kim K.M."/>
            <person name="Shin Y."/>
            <person name="Jung M."/>
            <person name="Lee S.J."/>
            <person name="Yim H.S."/>
            <person name="Lee J.H."/>
            <person name="Bhattacharya D."/>
            <person name="Yoon H.S."/>
        </authorList>
    </citation>
    <scope>NUCLEOTIDE SEQUENCE [LARGE SCALE GENOMIC DNA]</scope>
    <source>
        <strain evidence="24 25">SKKU-2015</strain>
        <tissue evidence="24">Whole body</tissue>
    </source>
</reference>
<feature type="domain" description="ATP-grasp" evidence="22">
    <location>
        <begin position="215"/>
        <end position="411"/>
    </location>
</feature>
<comment type="catalytic activity">
    <reaction evidence="19">
        <text>hydrogencarbonate + NH4(+) + 2 ATP = carbamoyl phosphate + 2 ADP + phosphate + 2 H(+)</text>
        <dbReference type="Rhea" id="RHEA:18029"/>
        <dbReference type="ChEBI" id="CHEBI:15378"/>
        <dbReference type="ChEBI" id="CHEBI:17544"/>
        <dbReference type="ChEBI" id="CHEBI:28938"/>
        <dbReference type="ChEBI" id="CHEBI:30616"/>
        <dbReference type="ChEBI" id="CHEBI:43474"/>
        <dbReference type="ChEBI" id="CHEBI:58228"/>
        <dbReference type="ChEBI" id="CHEBI:456216"/>
        <dbReference type="EC" id="6.3.4.16"/>
    </reaction>
</comment>
<dbReference type="GO" id="GO:0004088">
    <property type="term" value="F:carbamoyl-phosphate synthase (glutamine-hydrolyzing) activity"/>
    <property type="evidence" value="ECO:0007669"/>
    <property type="project" value="UniProtKB-EC"/>
</dbReference>
<dbReference type="InterPro" id="IPR036914">
    <property type="entry name" value="MGS-like_dom_sf"/>
</dbReference>
<keyword evidence="10 21" id="KW-0547">Nucleotide-binding</keyword>
<evidence type="ECO:0000256" key="2">
    <source>
        <dbReference type="ARBA" id="ARBA00005077"/>
    </source>
</evidence>
<evidence type="ECO:0000256" key="11">
    <source>
        <dbReference type="ARBA" id="ARBA00022840"/>
    </source>
</evidence>
<evidence type="ECO:0000256" key="9">
    <source>
        <dbReference type="ARBA" id="ARBA00022737"/>
    </source>
</evidence>
<evidence type="ECO:0000256" key="20">
    <source>
        <dbReference type="ARBA" id="ARBA00074190"/>
    </source>
</evidence>
<dbReference type="GO" id="GO:0004087">
    <property type="term" value="F:carbamoyl-phosphate synthase (ammonia) activity"/>
    <property type="evidence" value="ECO:0007669"/>
    <property type="project" value="UniProtKB-EC"/>
</dbReference>
<dbReference type="FunFam" id="3.30.1490.20:FF:000001">
    <property type="entry name" value="Carbamoyl-phosphate synthase large chain"/>
    <property type="match status" value="1"/>
</dbReference>
<dbReference type="FunFam" id="3.40.50.20:FF:000001">
    <property type="entry name" value="Carbamoyl-phosphate synthase large chain"/>
    <property type="match status" value="1"/>
</dbReference>
<evidence type="ECO:0000256" key="8">
    <source>
        <dbReference type="ARBA" id="ARBA00022723"/>
    </source>
</evidence>
<dbReference type="SUPFAM" id="SSF56059">
    <property type="entry name" value="Glutathione synthetase ATP-binding domain-like"/>
    <property type="match status" value="2"/>
</dbReference>
<evidence type="ECO:0000259" key="23">
    <source>
        <dbReference type="PROSITE" id="PS51855"/>
    </source>
</evidence>
<comment type="similarity">
    <text evidence="3">Belongs to the CarB family.</text>
</comment>
<dbReference type="Gene3D" id="3.40.50.1380">
    <property type="entry name" value="Methylglyoxal synthase-like domain"/>
    <property type="match status" value="1"/>
</dbReference>
<dbReference type="Pfam" id="PF25596">
    <property type="entry name" value="CPSase_L_D1"/>
    <property type="match status" value="2"/>
</dbReference>
<keyword evidence="13" id="KW-0665">Pyrimidine biosynthesis</keyword>
<dbReference type="PROSITE" id="PS51855">
    <property type="entry name" value="MGS"/>
    <property type="match status" value="1"/>
</dbReference>
<dbReference type="HAMAP" id="MF_01210_B">
    <property type="entry name" value="CPSase_L_chain_B"/>
    <property type="match status" value="1"/>
</dbReference>
<evidence type="ECO:0000256" key="12">
    <source>
        <dbReference type="ARBA" id="ARBA00022842"/>
    </source>
</evidence>
<keyword evidence="12" id="KW-0460">Magnesium</keyword>
<dbReference type="EC" id="6.3.4.16" evidence="15"/>
<dbReference type="Gene3D" id="3.40.50.20">
    <property type="match status" value="2"/>
</dbReference>
<evidence type="ECO:0000256" key="5">
    <source>
        <dbReference type="ARBA" id="ARBA00022571"/>
    </source>
</evidence>
<dbReference type="EC" id="6.3.5.5" evidence="4"/>
<evidence type="ECO:0000256" key="10">
    <source>
        <dbReference type="ARBA" id="ARBA00022741"/>
    </source>
</evidence>
<dbReference type="PROSITE" id="PS00866">
    <property type="entry name" value="CPSASE_1"/>
    <property type="match status" value="2"/>
</dbReference>
<comment type="cofactor">
    <cofactor evidence="1">
        <name>Mn(2+)</name>
        <dbReference type="ChEBI" id="CHEBI:29035"/>
    </cofactor>
</comment>
<keyword evidence="9" id="KW-0677">Repeat</keyword>
<dbReference type="SUPFAM" id="SSF52335">
    <property type="entry name" value="Methylglyoxal synthase-like"/>
    <property type="match status" value="1"/>
</dbReference>
<dbReference type="InterPro" id="IPR011607">
    <property type="entry name" value="MGS-like_dom"/>
</dbReference>
<keyword evidence="25" id="KW-1185">Reference proteome</keyword>
<dbReference type="Gene3D" id="3.30.1490.20">
    <property type="entry name" value="ATP-grasp fold, A domain"/>
    <property type="match status" value="1"/>
</dbReference>
<dbReference type="EMBL" id="NBIV01000119">
    <property type="protein sequence ID" value="PXF43554.1"/>
    <property type="molecule type" value="Genomic_DNA"/>
</dbReference>
<feature type="domain" description="MGS-like" evidence="23">
    <location>
        <begin position="1042"/>
        <end position="1186"/>
    </location>
</feature>
<evidence type="ECO:0000313" key="24">
    <source>
        <dbReference type="EMBL" id="PXF43554.1"/>
    </source>
</evidence>
<dbReference type="GO" id="GO:0006526">
    <property type="term" value="P:L-arginine biosynthetic process"/>
    <property type="evidence" value="ECO:0007669"/>
    <property type="project" value="UniProtKB-KW"/>
</dbReference>
<keyword evidence="14" id="KW-0464">Manganese</keyword>
<evidence type="ECO:0000259" key="22">
    <source>
        <dbReference type="PROSITE" id="PS50975"/>
    </source>
</evidence>
<dbReference type="HAMAP" id="MF_01210_A">
    <property type="entry name" value="CPSase_L_chain_A"/>
    <property type="match status" value="1"/>
</dbReference>
<evidence type="ECO:0000256" key="21">
    <source>
        <dbReference type="PROSITE-ProRule" id="PRU00409"/>
    </source>
</evidence>
<dbReference type="Gene3D" id="3.30.470.20">
    <property type="entry name" value="ATP-grasp fold, B domain"/>
    <property type="match status" value="2"/>
</dbReference>
<dbReference type="FunFam" id="1.10.1030.10:FF:000002">
    <property type="entry name" value="Carbamoyl-phosphate synthase large chain"/>
    <property type="match status" value="1"/>
</dbReference>
<dbReference type="Proteomes" id="UP000247409">
    <property type="component" value="Unassembled WGS sequence"/>
</dbReference>
<dbReference type="FunFam" id="3.30.470.20:FF:000013">
    <property type="entry name" value="Carbamoyl-phosphate synthase large chain"/>
    <property type="match status" value="1"/>
</dbReference>
<evidence type="ECO:0000256" key="7">
    <source>
        <dbReference type="ARBA" id="ARBA00022605"/>
    </source>
</evidence>
<keyword evidence="8" id="KW-0479">Metal-binding</keyword>
<dbReference type="STRING" id="448386.A0A2V3IN99"/>
<dbReference type="OrthoDB" id="434at2759"/>
<dbReference type="PRINTS" id="PR00098">
    <property type="entry name" value="CPSASE"/>
</dbReference>
<dbReference type="NCBIfam" id="NF003671">
    <property type="entry name" value="PRK05294.1"/>
    <property type="match status" value="1"/>
</dbReference>
<dbReference type="InterPro" id="IPR011761">
    <property type="entry name" value="ATP-grasp"/>
</dbReference>
<dbReference type="InterPro" id="IPR005480">
    <property type="entry name" value="CPSase_lsu_oligo"/>
</dbReference>
<accession>A0A2V3IN99</accession>
<evidence type="ECO:0000313" key="25">
    <source>
        <dbReference type="Proteomes" id="UP000247409"/>
    </source>
</evidence>
<evidence type="ECO:0000256" key="16">
    <source>
        <dbReference type="ARBA" id="ARBA00044249"/>
    </source>
</evidence>
<dbReference type="SUPFAM" id="SSF48108">
    <property type="entry name" value="Carbamoyl phosphate synthetase, large subunit connection domain"/>
    <property type="match status" value="1"/>
</dbReference>
<dbReference type="GO" id="GO:0046872">
    <property type="term" value="F:metal ion binding"/>
    <property type="evidence" value="ECO:0007669"/>
    <property type="project" value="UniProtKB-KW"/>
</dbReference>
<dbReference type="Pfam" id="PF02787">
    <property type="entry name" value="CPSase_L_D3"/>
    <property type="match status" value="1"/>
</dbReference>
<dbReference type="GO" id="GO:0006221">
    <property type="term" value="P:pyrimidine nucleotide biosynthetic process"/>
    <property type="evidence" value="ECO:0007669"/>
    <property type="project" value="UniProtKB-KW"/>
</dbReference>
<feature type="domain" description="ATP-grasp" evidence="22">
    <location>
        <begin position="783"/>
        <end position="975"/>
    </location>
</feature>
<dbReference type="PANTHER" id="PTHR11405:SF53">
    <property type="entry name" value="CARBAMOYL-PHOSPHATE SYNTHASE [AMMONIA], MITOCHONDRIAL"/>
    <property type="match status" value="1"/>
</dbReference>
<evidence type="ECO:0000256" key="6">
    <source>
        <dbReference type="ARBA" id="ARBA00022598"/>
    </source>
</evidence>
<evidence type="ECO:0000256" key="14">
    <source>
        <dbReference type="ARBA" id="ARBA00023211"/>
    </source>
</evidence>
<evidence type="ECO:0000256" key="17">
    <source>
        <dbReference type="ARBA" id="ARBA00044318"/>
    </source>
</evidence>
<protein>
    <recommendedName>
        <fullName evidence="20">Carbamoyl phosphate synthase arginine-specific large chain, chloroplastic</fullName>
        <ecNumber evidence="15">6.3.4.16</ecNumber>
        <ecNumber evidence="4">6.3.5.5</ecNumber>
    </recommendedName>
    <alternativeName>
        <fullName evidence="17">Ammonium-dependent carbamoyl phosphate synthetase</fullName>
    </alternativeName>
    <alternativeName>
        <fullName evidence="16">Arginine-specific carbamoyl phosphate synthetase, ammonia chain</fullName>
    </alternativeName>
    <alternativeName>
        <fullName evidence="18">Glutamine-dependent carbamoyl phosphate synthetase</fullName>
    </alternativeName>
</protein>
<dbReference type="Gene3D" id="1.10.1030.10">
    <property type="entry name" value="Carbamoyl-phosphate synthetase, large subunit oligomerisation domain"/>
    <property type="match status" value="1"/>
</dbReference>
<dbReference type="InterPro" id="IPR016185">
    <property type="entry name" value="PreATP-grasp_dom_sf"/>
</dbReference>
<name>A0A2V3IN99_9FLOR</name>
<organism evidence="24 25">
    <name type="scientific">Gracilariopsis chorda</name>
    <dbReference type="NCBI Taxonomy" id="448386"/>
    <lineage>
        <taxon>Eukaryota</taxon>
        <taxon>Rhodophyta</taxon>
        <taxon>Florideophyceae</taxon>
        <taxon>Rhodymeniophycidae</taxon>
        <taxon>Gracilariales</taxon>
        <taxon>Gracilariaceae</taxon>
        <taxon>Gracilariopsis</taxon>
    </lineage>
</organism>
<dbReference type="SMART" id="SM01096">
    <property type="entry name" value="CPSase_L_D3"/>
    <property type="match status" value="1"/>
</dbReference>
<sequence>MASKDVPAFSASQPLVKQRVPAFRTTFLSSTRRSAPRAIKSFRKMPRMTADEAQEPQYERQRPPEIDMIPIWEEIFGKATAPLQKRTDIKKILLIGAGAIVIGQGAEFDYSGTQACKALKAEGYTVVLVNSNPATIMTDPETADRVYIEPLTPQILEKIIEQERPDALLPTMGGQTGLNLATTLATTGVLERYGVELIGAKLDAIEKGEDRLLFRQAMERIGVKCCRSGIVENMEMAEKVAEEIGSFPLIIRPAFTLGGTGGGIAYNKPDYLQMAEIGMDASPVHQILVEQSLLGWKEYELEVMRDGADNVVIVCSIENVDPMGVHTGDSITVAPTQTLTDKEYQSLRDMALDIIREIGVDTGGANIQFSVNPENGDVIVIEMNPRVSRSSALASKATGFPIAKLAAKLSVGQTLPEIPNDITRETPAAFEPSLDYIVTKVPRFAFEKFSGAANTLSTQMRAVGEAMAIGRTFIESFQKALRSLETGRSGWGLDGKDKSVESKTRLEAILRQPTPERIFFVRNAFESGMSVEDVFELSKYDPWFLWKLREIFDMGAEIKEQKSLENINVQSMYRYKSAGFSDKQIAYCLNTDEERVRKRRKVLGVTPVYKTVDTCSAEFEAYTPYLYSSYESLVAWGDEVVLDSETPPPTGKEKIVILGQGPNRIGQGIEFDYCCVHACFALRDAGFETVMINSNPETVSTDYDTADRLYFEPLTLEDVIAVIEAEKPDGILVQFGGQTPLKLAVSLERYLGSDEAKEAGVNCRILGTPPDSIDAAEDRDRFMAILQELGIRQPANGIARSYEEAAEIATKIEYPVVVRPSYVLGGRGMEIVFNEDELQKYMSADVVVESEHPVLIDHFLDNAIEVDVDAVADTHGNVVIGGIMEHIEAAGIHSGDSACSLPTISIPYNAMVTIRSWTVALAKRLGVVGLMNIQWAVQGDTVYILEANPRASRTVPFVSKAIGRPLAKIASLVMMGSSLPELGLDKEIIPRYTSVKEAVLPFKKFPGADILLSPEMRSTGEVMGIDDSFPMAYAKAELASGLIVPTSGHVFISLGDQDKESAIPIAYDLVAMGFKIYATRGTYVSLIAGGLNPSDVEMVLKVHEGRPHVLDKIKNDEVDLFICSPSRKAEDAESTRAVRSAALSSNVPYVTTIAAARALAQAIRVLQTQEMTVKAMQEYHKTAPPTVSLPGQREEVALRKQ</sequence>
<comment type="caution">
    <text evidence="24">The sequence shown here is derived from an EMBL/GenBank/DDBJ whole genome shotgun (WGS) entry which is preliminary data.</text>
</comment>
<comment type="pathway">
    <text evidence="2">Amino-acid biosynthesis; L-arginine biosynthesis; carbamoyl phosphate from bicarbonate: step 1/1.</text>
</comment>
<evidence type="ECO:0000256" key="19">
    <source>
        <dbReference type="ARBA" id="ARBA00047359"/>
    </source>
</evidence>
<dbReference type="PROSITE" id="PS00867">
    <property type="entry name" value="CPSASE_2"/>
    <property type="match status" value="2"/>
</dbReference>